<gene>
    <name evidence="4" type="ORF">J8A68_001238</name>
</gene>
<comment type="caution">
    <text evidence="4">The sequence shown here is derived from an EMBL/GenBank/DDBJ whole genome shotgun (WGS) entry which is preliminary data.</text>
</comment>
<accession>A0A8J5QUP2</accession>
<name>A0A8J5QUP2_9ASCO</name>
<dbReference type="PANTHER" id="PTHR31836">
    <property type="match status" value="1"/>
</dbReference>
<feature type="domain" description="RlpA-like protein double-psi beta-barrel" evidence="3">
    <location>
        <begin position="128"/>
        <end position="187"/>
    </location>
</feature>
<dbReference type="InterPro" id="IPR051477">
    <property type="entry name" value="Expansin_CellWall"/>
</dbReference>
<evidence type="ECO:0000313" key="4">
    <source>
        <dbReference type="EMBL" id="KAG7665182.1"/>
    </source>
</evidence>
<dbReference type="PANTHER" id="PTHR31836:SF28">
    <property type="entry name" value="SRCR DOMAIN-CONTAINING PROTEIN-RELATED"/>
    <property type="match status" value="1"/>
</dbReference>
<dbReference type="CDD" id="cd22191">
    <property type="entry name" value="DPBB_RlpA_EXP_N-like"/>
    <property type="match status" value="1"/>
</dbReference>
<evidence type="ECO:0000259" key="3">
    <source>
        <dbReference type="Pfam" id="PF03330"/>
    </source>
</evidence>
<dbReference type="OrthoDB" id="623670at2759"/>
<evidence type="ECO:0000256" key="1">
    <source>
        <dbReference type="ARBA" id="ARBA00022729"/>
    </source>
</evidence>
<sequence length="191" mass="20736">MKFSSIIFSLCALKLINAAPAIHTVFSTTFTTVVVNVAGETIWPIPTPEPIVPEDEDTTTSTSTTTITITSETTIGVEPAAPTPEPANLRYGDGTYYDPGMGACGFVSYESEFVVAVSPAIWDPEMIDANPNHNPICGRKVRAYYQGNSVEVTIVDKCMGCAPHDLDFSPAAFRQIADQDLGRIKISWEWI</sequence>
<dbReference type="InterPro" id="IPR009009">
    <property type="entry name" value="RlpA-like_DPBB"/>
</dbReference>
<evidence type="ECO:0000256" key="2">
    <source>
        <dbReference type="SAM" id="SignalP"/>
    </source>
</evidence>
<protein>
    <recommendedName>
        <fullName evidence="3">RlpA-like protein double-psi beta-barrel domain-containing protein</fullName>
    </recommendedName>
</protein>
<feature type="chain" id="PRO_5035253915" description="RlpA-like protein double-psi beta-barrel domain-containing protein" evidence="2">
    <location>
        <begin position="19"/>
        <end position="191"/>
    </location>
</feature>
<proteinExistence type="predicted"/>
<dbReference type="AlphaFoldDB" id="A0A8J5QUP2"/>
<organism evidence="4 5">
    <name type="scientific">[Candida] subhashii</name>
    <dbReference type="NCBI Taxonomy" id="561895"/>
    <lineage>
        <taxon>Eukaryota</taxon>
        <taxon>Fungi</taxon>
        <taxon>Dikarya</taxon>
        <taxon>Ascomycota</taxon>
        <taxon>Saccharomycotina</taxon>
        <taxon>Pichiomycetes</taxon>
        <taxon>Debaryomycetaceae</taxon>
        <taxon>Spathaspora</taxon>
    </lineage>
</organism>
<dbReference type="RefSeq" id="XP_049265414.1">
    <property type="nucleotide sequence ID" value="XM_049404871.1"/>
</dbReference>
<dbReference type="EMBL" id="JAGSYN010000051">
    <property type="protein sequence ID" value="KAG7665182.1"/>
    <property type="molecule type" value="Genomic_DNA"/>
</dbReference>
<reference evidence="4 5" key="1">
    <citation type="journal article" date="2021" name="DNA Res.">
        <title>Genome analysis of Candida subhashii reveals its hybrid nature and dual mitochondrial genome conformations.</title>
        <authorList>
            <person name="Mixao V."/>
            <person name="Hegedusova E."/>
            <person name="Saus E."/>
            <person name="Pryszcz L.P."/>
            <person name="Cillingova A."/>
            <person name="Nosek J."/>
            <person name="Gabaldon T."/>
        </authorList>
    </citation>
    <scope>NUCLEOTIDE SEQUENCE [LARGE SCALE GENOMIC DNA]</scope>
    <source>
        <strain evidence="4 5">CBS 10753</strain>
    </source>
</reference>
<dbReference type="Pfam" id="PF03330">
    <property type="entry name" value="DPBB_1"/>
    <property type="match status" value="1"/>
</dbReference>
<keyword evidence="5" id="KW-1185">Reference proteome</keyword>
<dbReference type="GeneID" id="73468039"/>
<dbReference type="Proteomes" id="UP000694255">
    <property type="component" value="Unassembled WGS sequence"/>
</dbReference>
<evidence type="ECO:0000313" key="5">
    <source>
        <dbReference type="Proteomes" id="UP000694255"/>
    </source>
</evidence>
<keyword evidence="1 2" id="KW-0732">Signal</keyword>
<feature type="signal peptide" evidence="2">
    <location>
        <begin position="1"/>
        <end position="18"/>
    </location>
</feature>